<evidence type="ECO:0000313" key="2">
    <source>
        <dbReference type="Proteomes" id="UP000287176"/>
    </source>
</evidence>
<proteinExistence type="predicted"/>
<evidence type="ECO:0000313" key="1">
    <source>
        <dbReference type="EMBL" id="RTZ86005.1"/>
    </source>
</evidence>
<sequence>MNTRISRIVEEYQICDEQSFRQVDSILITLRVSLGKLKVDQLRLWLKKEEIEKIVHMLLVDYYDPLYMHSMSSYQYVLELSAEDLNLAAVELIHFRDEVIKSH</sequence>
<name>A0A432GR41_9DELT</name>
<dbReference type="AlphaFoldDB" id="A0A432GR41"/>
<dbReference type="EMBL" id="QNZI01000069">
    <property type="protein sequence ID" value="RTZ86005.1"/>
    <property type="molecule type" value="Genomic_DNA"/>
</dbReference>
<accession>A0A432GR41</accession>
<reference evidence="1 2" key="1">
    <citation type="submission" date="2018-06" db="EMBL/GenBank/DDBJ databases">
        <title>Combined omics and stable isotope probing to characterize newly discovered Mariana Back-Arc vent microbial communities.</title>
        <authorList>
            <person name="Trembath-Reichert E."/>
            <person name="Huber J.A."/>
        </authorList>
    </citation>
    <scope>NUCLEOTIDE SEQUENCE [LARGE SCALE GENOMIC DNA]</scope>
    <source>
        <strain evidence="1">MAG 24</strain>
    </source>
</reference>
<gene>
    <name evidence="1" type="ORF">DSY94_02580</name>
</gene>
<organism evidence="1 2">
    <name type="scientific">SAR324 cluster bacterium</name>
    <dbReference type="NCBI Taxonomy" id="2024889"/>
    <lineage>
        <taxon>Bacteria</taxon>
        <taxon>Deltaproteobacteria</taxon>
        <taxon>SAR324 cluster</taxon>
    </lineage>
</organism>
<dbReference type="Proteomes" id="UP000287176">
    <property type="component" value="Unassembled WGS sequence"/>
</dbReference>
<comment type="caution">
    <text evidence="1">The sequence shown here is derived from an EMBL/GenBank/DDBJ whole genome shotgun (WGS) entry which is preliminary data.</text>
</comment>
<protein>
    <submittedName>
        <fullName evidence="1">Uncharacterized protein</fullName>
    </submittedName>
</protein>